<keyword evidence="1" id="KW-1133">Transmembrane helix</keyword>
<evidence type="ECO:0000256" key="1">
    <source>
        <dbReference type="SAM" id="Phobius"/>
    </source>
</evidence>
<evidence type="ECO:0000313" key="2">
    <source>
        <dbReference type="EMBL" id="MFC0810890.1"/>
    </source>
</evidence>
<organism evidence="2 3">
    <name type="scientific">Paracoccus panacisoli</name>
    <dbReference type="NCBI Taxonomy" id="1510163"/>
    <lineage>
        <taxon>Bacteria</taxon>
        <taxon>Pseudomonadati</taxon>
        <taxon>Pseudomonadota</taxon>
        <taxon>Alphaproteobacteria</taxon>
        <taxon>Rhodobacterales</taxon>
        <taxon>Paracoccaceae</taxon>
        <taxon>Paracoccus</taxon>
    </lineage>
</organism>
<feature type="transmembrane region" description="Helical" evidence="1">
    <location>
        <begin position="128"/>
        <end position="148"/>
    </location>
</feature>
<proteinExistence type="predicted"/>
<name>A0ABV6T0W1_9RHOB</name>
<keyword evidence="1" id="KW-0812">Transmembrane</keyword>
<gene>
    <name evidence="2" type="ORF">ACFHYO_02025</name>
</gene>
<sequence>MAVIARHRGEILRLTARHYPPDDTLRRLTNFAEIQSATCLWGLVPGTVTDESSPFNLCAHAYLAATRDALLRVRALRPEDAVVERLVYAIEGEMMAEGAALSLCAYSGAAFSTAEVIRPDWVAVLGHWPSLAAFAVAGAVVAGGGWAMRRPAGRVAGRST</sequence>
<dbReference type="EMBL" id="JBHMQU010000009">
    <property type="protein sequence ID" value="MFC0810890.1"/>
    <property type="molecule type" value="Genomic_DNA"/>
</dbReference>
<accession>A0ABV6T0W1</accession>
<evidence type="ECO:0000313" key="3">
    <source>
        <dbReference type="Proteomes" id="UP001589920"/>
    </source>
</evidence>
<comment type="caution">
    <text evidence="2">The sequence shown here is derived from an EMBL/GenBank/DDBJ whole genome shotgun (WGS) entry which is preliminary data.</text>
</comment>
<dbReference type="Proteomes" id="UP001589920">
    <property type="component" value="Unassembled WGS sequence"/>
</dbReference>
<protein>
    <submittedName>
        <fullName evidence="2">Uncharacterized protein</fullName>
    </submittedName>
</protein>
<keyword evidence="1" id="KW-0472">Membrane</keyword>
<dbReference type="RefSeq" id="WP_052512858.1">
    <property type="nucleotide sequence ID" value="NZ_JBHMQU010000009.1"/>
</dbReference>
<keyword evidence="3" id="KW-1185">Reference proteome</keyword>
<reference evidence="2 3" key="1">
    <citation type="submission" date="2024-09" db="EMBL/GenBank/DDBJ databases">
        <authorList>
            <person name="Sun Q."/>
            <person name="Mori K."/>
        </authorList>
    </citation>
    <scope>NUCLEOTIDE SEQUENCE [LARGE SCALE GENOMIC DNA]</scope>
    <source>
        <strain evidence="2 3">KCTC 42086</strain>
    </source>
</reference>